<dbReference type="Proteomes" id="UP000594454">
    <property type="component" value="Chromosome 2"/>
</dbReference>
<feature type="signal peptide" evidence="2">
    <location>
        <begin position="1"/>
        <end position="23"/>
    </location>
</feature>
<organism evidence="4 5">
    <name type="scientific">Hermetia illucens</name>
    <name type="common">Black soldier fly</name>
    <dbReference type="NCBI Taxonomy" id="343691"/>
    <lineage>
        <taxon>Eukaryota</taxon>
        <taxon>Metazoa</taxon>
        <taxon>Ecdysozoa</taxon>
        <taxon>Arthropoda</taxon>
        <taxon>Hexapoda</taxon>
        <taxon>Insecta</taxon>
        <taxon>Pterygota</taxon>
        <taxon>Neoptera</taxon>
        <taxon>Endopterygota</taxon>
        <taxon>Diptera</taxon>
        <taxon>Brachycera</taxon>
        <taxon>Stratiomyomorpha</taxon>
        <taxon>Stratiomyidae</taxon>
        <taxon>Hermetiinae</taxon>
        <taxon>Hermetia</taxon>
    </lineage>
</organism>
<keyword evidence="5" id="KW-1185">Reference proteome</keyword>
<protein>
    <recommendedName>
        <fullName evidence="3">EGF-like domain-containing protein</fullName>
    </recommendedName>
</protein>
<sequence length="126" mass="13962">MVPLARPVILLLCLIVLVAVVRSCELDQTHNGCRIENRGCTCAFGCKSDYRYATRQECEDALMGTSDDICGRRPCLHGGSCIQISQKPGYKCRCEGTGFWGSRCQRQCPTSEDPLPAQLPYECIII</sequence>
<dbReference type="OMA" id="PHECIVI"/>
<keyword evidence="2" id="KW-0732">Signal</keyword>
<keyword evidence="1" id="KW-1015">Disulfide bond</keyword>
<feature type="disulfide bond" evidence="1">
    <location>
        <begin position="75"/>
        <end position="92"/>
    </location>
</feature>
<evidence type="ECO:0000256" key="2">
    <source>
        <dbReference type="SAM" id="SignalP"/>
    </source>
</evidence>
<dbReference type="Gene3D" id="2.10.25.10">
    <property type="entry name" value="Laminin"/>
    <property type="match status" value="1"/>
</dbReference>
<gene>
    <name evidence="4" type="ORF">HERILL_LOCUS6356</name>
</gene>
<evidence type="ECO:0000256" key="1">
    <source>
        <dbReference type="PROSITE-ProRule" id="PRU00076"/>
    </source>
</evidence>
<dbReference type="InterPro" id="IPR000742">
    <property type="entry name" value="EGF"/>
</dbReference>
<dbReference type="Pfam" id="PF00008">
    <property type="entry name" value="EGF"/>
    <property type="match status" value="1"/>
</dbReference>
<dbReference type="PROSITE" id="PS50026">
    <property type="entry name" value="EGF_3"/>
    <property type="match status" value="1"/>
</dbReference>
<dbReference type="AlphaFoldDB" id="A0A7R8YRZ7"/>
<keyword evidence="1" id="KW-0245">EGF-like domain</keyword>
<dbReference type="SMART" id="SM00181">
    <property type="entry name" value="EGF"/>
    <property type="match status" value="1"/>
</dbReference>
<dbReference type="EMBL" id="LR899010">
    <property type="protein sequence ID" value="CAD7083391.1"/>
    <property type="molecule type" value="Genomic_DNA"/>
</dbReference>
<name>A0A7R8YRZ7_HERIL</name>
<dbReference type="OrthoDB" id="10046852at2759"/>
<evidence type="ECO:0000313" key="5">
    <source>
        <dbReference type="Proteomes" id="UP000594454"/>
    </source>
</evidence>
<proteinExistence type="predicted"/>
<evidence type="ECO:0000313" key="4">
    <source>
        <dbReference type="EMBL" id="CAD7083391.1"/>
    </source>
</evidence>
<feature type="chain" id="PRO_5031503358" description="EGF-like domain-containing protein" evidence="2">
    <location>
        <begin position="24"/>
        <end position="126"/>
    </location>
</feature>
<reference evidence="4 5" key="1">
    <citation type="submission" date="2020-11" db="EMBL/GenBank/DDBJ databases">
        <authorList>
            <person name="Wallbank WR R."/>
            <person name="Pardo Diaz C."/>
            <person name="Kozak K."/>
            <person name="Martin S."/>
            <person name="Jiggins C."/>
            <person name="Moest M."/>
            <person name="Warren A I."/>
            <person name="Generalovic N T."/>
            <person name="Byers J.R.P. K."/>
            <person name="Montejo-Kovacevich G."/>
            <person name="Yen C E."/>
        </authorList>
    </citation>
    <scope>NUCLEOTIDE SEQUENCE [LARGE SCALE GENOMIC DNA]</scope>
</reference>
<feature type="domain" description="EGF-like" evidence="3">
    <location>
        <begin position="66"/>
        <end position="105"/>
    </location>
</feature>
<dbReference type="SUPFAM" id="SSF57196">
    <property type="entry name" value="EGF/Laminin"/>
    <property type="match status" value="1"/>
</dbReference>
<dbReference type="InParanoid" id="A0A7R8YRZ7"/>
<evidence type="ECO:0000259" key="3">
    <source>
        <dbReference type="PROSITE" id="PS50026"/>
    </source>
</evidence>
<comment type="caution">
    <text evidence="1">Lacks conserved residue(s) required for the propagation of feature annotation.</text>
</comment>
<accession>A0A7R8YRZ7</accession>